<organism evidence="1">
    <name type="scientific">Oryza glumipatula</name>
    <dbReference type="NCBI Taxonomy" id="40148"/>
    <lineage>
        <taxon>Eukaryota</taxon>
        <taxon>Viridiplantae</taxon>
        <taxon>Streptophyta</taxon>
        <taxon>Embryophyta</taxon>
        <taxon>Tracheophyta</taxon>
        <taxon>Spermatophyta</taxon>
        <taxon>Magnoliopsida</taxon>
        <taxon>Liliopsida</taxon>
        <taxon>Poales</taxon>
        <taxon>Poaceae</taxon>
        <taxon>BOP clade</taxon>
        <taxon>Oryzoideae</taxon>
        <taxon>Oryzeae</taxon>
        <taxon>Oryzinae</taxon>
        <taxon>Oryza</taxon>
    </lineage>
</organism>
<dbReference type="Proteomes" id="UP000026961">
    <property type="component" value="Chromosome 1"/>
</dbReference>
<dbReference type="PANTHER" id="PTHR44662:SF1">
    <property type="entry name" value="WD REPEAT-CONTAINING PROTEIN 81"/>
    <property type="match status" value="1"/>
</dbReference>
<name>A0A0D9Y7P2_9ORYZ</name>
<sequence length="220" mass="24480">MREFSAEMCAPHCLPLVSPSLSDIDTGFALALLKEFVKCLSVQATKDLILHIIQKILQACTRIFTSEGFLASRIVEKKMANKHVDFLEKVLLSGKFFPCVGMLYSCIESSKINKPEPQQSWNSFALMDGLSALEGLCISPISQQFSQSFFRINLSSYKGSYAEYGYICASTTKRAFSAELEFSHESSGLSVPTKGFLLYPFLAALVGTEKLRECCSTWFL</sequence>
<dbReference type="Gramene" id="OGLUM01G15350.1">
    <property type="protein sequence ID" value="OGLUM01G15350.1"/>
    <property type="gene ID" value="OGLUM01G15350"/>
</dbReference>
<evidence type="ECO:0000313" key="1">
    <source>
        <dbReference type="EnsemblPlants" id="OGLUM01G15350.1"/>
    </source>
</evidence>
<dbReference type="InterPro" id="IPR052651">
    <property type="entry name" value="WDR81"/>
</dbReference>
<accession>A0A0D9Y7P2</accession>
<dbReference type="HOGENOM" id="CLU_1257795_0_0_1"/>
<dbReference type="PANTHER" id="PTHR44662">
    <property type="entry name" value="WD REPEAT-CONTAINING PROTEIN 81"/>
    <property type="match status" value="1"/>
</dbReference>
<reference evidence="1" key="2">
    <citation type="submission" date="2015-04" db="UniProtKB">
        <authorList>
            <consortium name="EnsemblPlants"/>
        </authorList>
    </citation>
    <scope>IDENTIFICATION</scope>
</reference>
<dbReference type="AlphaFoldDB" id="A0A0D9Y7P2"/>
<dbReference type="STRING" id="40148.A0A0D9Y7P2"/>
<proteinExistence type="predicted"/>
<dbReference type="eggNOG" id="KOG1786">
    <property type="taxonomic scope" value="Eukaryota"/>
</dbReference>
<reference evidence="1" key="3">
    <citation type="submission" date="2018-05" db="EMBL/GenBank/DDBJ databases">
        <title>OgluRS3 (Oryza glumaepatula Reference Sequence Version 3).</title>
        <authorList>
            <person name="Zhang J."/>
            <person name="Kudrna D."/>
            <person name="Lee S."/>
            <person name="Talag J."/>
            <person name="Welchert J."/>
            <person name="Wing R.A."/>
        </authorList>
    </citation>
    <scope>NUCLEOTIDE SEQUENCE [LARGE SCALE GENOMIC DNA]</scope>
</reference>
<evidence type="ECO:0000313" key="2">
    <source>
        <dbReference type="Proteomes" id="UP000026961"/>
    </source>
</evidence>
<reference evidence="1" key="1">
    <citation type="submission" date="2013-08" db="EMBL/GenBank/DDBJ databases">
        <title>Oryza genome evolution.</title>
        <authorList>
            <person name="Wing R.A."/>
            <person name="Panaud O."/>
            <person name="Oliveira A.C."/>
        </authorList>
    </citation>
    <scope>NUCLEOTIDE SEQUENCE</scope>
</reference>
<protein>
    <submittedName>
        <fullName evidence="1">Uncharacterized protein</fullName>
    </submittedName>
</protein>
<dbReference type="EnsemblPlants" id="OGLUM01G15350.1">
    <property type="protein sequence ID" value="OGLUM01G15350.1"/>
    <property type="gene ID" value="OGLUM01G15350"/>
</dbReference>
<keyword evidence="2" id="KW-1185">Reference proteome</keyword>